<protein>
    <submittedName>
        <fullName evidence="1">Uncharacterized protein</fullName>
    </submittedName>
</protein>
<sequence>MVERLDWNVNGWIWVKMDAQNPVSRESATLVIDTDEMSKAEEEAFWAELESKGFVSTIESRELFTYLQTRQRRGESLDIDEVVKAFAKYLEDDTWPQT</sequence>
<dbReference type="RefSeq" id="WP_119315898.1">
    <property type="nucleotide sequence ID" value="NZ_QXDL01000145.1"/>
</dbReference>
<reference evidence="1 2" key="1">
    <citation type="submission" date="2018-08" db="EMBL/GenBank/DDBJ databases">
        <title>Meiothermus terrae DSM 26712 genome sequencing project.</title>
        <authorList>
            <person name="Da Costa M.S."/>
            <person name="Albuquerque L."/>
            <person name="Raposo P."/>
            <person name="Froufe H.J.C."/>
            <person name="Barroso C.S."/>
            <person name="Egas C."/>
        </authorList>
    </citation>
    <scope>NUCLEOTIDE SEQUENCE [LARGE SCALE GENOMIC DNA]</scope>
    <source>
        <strain evidence="1 2">DSM 26712</strain>
    </source>
</reference>
<gene>
    <name evidence="1" type="ORF">Mterra_02923</name>
</gene>
<dbReference type="EMBL" id="QXDL01000145">
    <property type="protein sequence ID" value="RIH81878.1"/>
    <property type="molecule type" value="Genomic_DNA"/>
</dbReference>
<accession>A0A399ED69</accession>
<proteinExistence type="predicted"/>
<organism evidence="1 2">
    <name type="scientific">Calidithermus terrae</name>
    <dbReference type="NCBI Taxonomy" id="1408545"/>
    <lineage>
        <taxon>Bacteria</taxon>
        <taxon>Thermotogati</taxon>
        <taxon>Deinococcota</taxon>
        <taxon>Deinococci</taxon>
        <taxon>Thermales</taxon>
        <taxon>Thermaceae</taxon>
        <taxon>Calidithermus</taxon>
    </lineage>
</organism>
<keyword evidence="2" id="KW-1185">Reference proteome</keyword>
<comment type="caution">
    <text evidence="1">The sequence shown here is derived from an EMBL/GenBank/DDBJ whole genome shotgun (WGS) entry which is preliminary data.</text>
</comment>
<dbReference type="Proteomes" id="UP000265715">
    <property type="component" value="Unassembled WGS sequence"/>
</dbReference>
<dbReference type="AlphaFoldDB" id="A0A399ED69"/>
<evidence type="ECO:0000313" key="1">
    <source>
        <dbReference type="EMBL" id="RIH81878.1"/>
    </source>
</evidence>
<name>A0A399ED69_9DEIN</name>
<evidence type="ECO:0000313" key="2">
    <source>
        <dbReference type="Proteomes" id="UP000265715"/>
    </source>
</evidence>